<dbReference type="EMBL" id="CP023671">
    <property type="protein sequence ID" value="AYE35893.1"/>
    <property type="molecule type" value="Genomic_DNA"/>
</dbReference>
<protein>
    <submittedName>
        <fullName evidence="2">Uncharacterized protein</fullName>
    </submittedName>
</protein>
<sequence length="369" mass="42691">MDNNSDPLVKLIGNHLLKQIDINKVAVEKILKEKECIKNFTKYVESNYKDIGIQDYIELATDYFGIDAVQENVINISSNGELSVKRTPGLIAAEINDIKFKTKKMVLYNSIEIGRKLVEAKELLPHGEWGNWLEKEVEYSKSTANNLMKIFKEYGAEQTTLLGDNTKIQAFGSLSYSQAVLLLGIPLERREDFIKDNNVENLSTRELEKIIRELKQEKEEIIKEKKRALEKVNDLEETNKAFEVAFNSGAEERNRLETKIEKLEEEINQLVNKQIDATAGSTDSKLQEEVYRLKKEKEEKEVQLQNLQNELYTGNLNLKIYFDQAESIFKTLLKELEKVHVSKDEFERYSSLMESYGESILNKLENNYV</sequence>
<dbReference type="Pfam" id="PF11300">
    <property type="entry name" value="DUF3102"/>
    <property type="match status" value="1"/>
</dbReference>
<feature type="coiled-coil region" evidence="1">
    <location>
        <begin position="200"/>
        <end position="310"/>
    </location>
</feature>
<reference evidence="2 3" key="1">
    <citation type="submission" date="2017-09" db="EMBL/GenBank/DDBJ databases">
        <authorList>
            <person name="Thomas P."/>
            <person name="Seyboldt C."/>
        </authorList>
    </citation>
    <scope>NUCLEOTIDE SEQUENCE [LARGE SCALE GENOMIC DNA]</scope>
    <source>
        <strain evidence="2 3">DSM 7534</strain>
    </source>
</reference>
<proteinExistence type="predicted"/>
<dbReference type="Proteomes" id="UP000280586">
    <property type="component" value="Chromosome"/>
</dbReference>
<dbReference type="AlphaFoldDB" id="A0A9N7JND3"/>
<accession>A0A9N7JND3</accession>
<name>A0A9N7JND3_CLOSE</name>
<evidence type="ECO:0000256" key="1">
    <source>
        <dbReference type="SAM" id="Coils"/>
    </source>
</evidence>
<evidence type="ECO:0000313" key="3">
    <source>
        <dbReference type="Proteomes" id="UP000280586"/>
    </source>
</evidence>
<gene>
    <name evidence="2" type="ORF">CP523_15240</name>
</gene>
<organism evidence="2 3">
    <name type="scientific">Clostridium septicum</name>
    <dbReference type="NCBI Taxonomy" id="1504"/>
    <lineage>
        <taxon>Bacteria</taxon>
        <taxon>Bacillati</taxon>
        <taxon>Bacillota</taxon>
        <taxon>Clostridia</taxon>
        <taxon>Eubacteriales</taxon>
        <taxon>Clostridiaceae</taxon>
        <taxon>Clostridium</taxon>
    </lineage>
</organism>
<keyword evidence="1" id="KW-0175">Coiled coil</keyword>
<evidence type="ECO:0000313" key="2">
    <source>
        <dbReference type="EMBL" id="AYE35893.1"/>
    </source>
</evidence>
<dbReference type="KEGG" id="csep:CP523_15240"/>
<dbReference type="InterPro" id="IPR021451">
    <property type="entry name" value="DUF3102"/>
</dbReference>